<reference evidence="1 2" key="1">
    <citation type="submission" date="2020-10" db="EMBL/GenBank/DDBJ databases">
        <title>Bacillus sp. HD4P25, an endophyte from a halophyte.</title>
        <authorList>
            <person name="Sun J.-Q."/>
        </authorList>
    </citation>
    <scope>NUCLEOTIDE SEQUENCE [LARGE SCALE GENOMIC DNA]</scope>
    <source>
        <strain evidence="1 2">YIM 93174</strain>
    </source>
</reference>
<name>A0ABR9QMB9_9BACI</name>
<gene>
    <name evidence="1" type="ORF">IMZ08_16500</name>
</gene>
<evidence type="ECO:0000313" key="1">
    <source>
        <dbReference type="EMBL" id="MBE4909655.1"/>
    </source>
</evidence>
<dbReference type="Gene3D" id="2.40.50.140">
    <property type="entry name" value="Nucleic acid-binding proteins"/>
    <property type="match status" value="1"/>
</dbReference>
<keyword evidence="2" id="KW-1185">Reference proteome</keyword>
<dbReference type="Proteomes" id="UP001516662">
    <property type="component" value="Unassembled WGS sequence"/>
</dbReference>
<dbReference type="InterPro" id="IPR012340">
    <property type="entry name" value="NA-bd_OB-fold"/>
</dbReference>
<accession>A0ABR9QMB9</accession>
<dbReference type="Pfam" id="PF11518">
    <property type="entry name" value="DUF3221"/>
    <property type="match status" value="1"/>
</dbReference>
<evidence type="ECO:0000313" key="2">
    <source>
        <dbReference type="Proteomes" id="UP001516662"/>
    </source>
</evidence>
<sequence length="137" mass="15381">MEGYVINVEGDRILVVESKAQDFSSTGGQEEFYSAIWFSKAPENMKIGQKVQVWFDIVAESYPGQSEAKKVVVLPSERPENADLNEAEAIRKAIEAHDSEYMGVTAVKEVSYEAGKDAWEVVLKQEAEEYEIVVKDE</sequence>
<proteinExistence type="predicted"/>
<dbReference type="InterPro" id="IPR021598">
    <property type="entry name" value="DUF3221"/>
</dbReference>
<dbReference type="EMBL" id="JADCLJ010000022">
    <property type="protein sequence ID" value="MBE4909655.1"/>
    <property type="molecule type" value="Genomic_DNA"/>
</dbReference>
<protein>
    <submittedName>
        <fullName evidence="1">YobA family protein</fullName>
    </submittedName>
</protein>
<comment type="caution">
    <text evidence="1">The sequence shown here is derived from an EMBL/GenBank/DDBJ whole genome shotgun (WGS) entry which is preliminary data.</text>
</comment>
<organism evidence="1 2">
    <name type="scientific">Litchfieldia luteola</name>
    <dbReference type="NCBI Taxonomy" id="682179"/>
    <lineage>
        <taxon>Bacteria</taxon>
        <taxon>Bacillati</taxon>
        <taxon>Bacillota</taxon>
        <taxon>Bacilli</taxon>
        <taxon>Bacillales</taxon>
        <taxon>Bacillaceae</taxon>
        <taxon>Litchfieldia</taxon>
    </lineage>
</organism>